<evidence type="ECO:0000313" key="3">
    <source>
        <dbReference type="EMBL" id="GGC52793.1"/>
    </source>
</evidence>
<dbReference type="InterPro" id="IPR036761">
    <property type="entry name" value="TTHA0802/YceI-like_sf"/>
</dbReference>
<reference evidence="3" key="2">
    <citation type="submission" date="2020-09" db="EMBL/GenBank/DDBJ databases">
        <authorList>
            <person name="Sun Q."/>
            <person name="Zhou Y."/>
        </authorList>
    </citation>
    <scope>NUCLEOTIDE SEQUENCE</scope>
    <source>
        <strain evidence="3">CGMCC 1.15478</strain>
    </source>
</reference>
<accession>A0A916U061</accession>
<evidence type="ECO:0000313" key="4">
    <source>
        <dbReference type="Proteomes" id="UP000641514"/>
    </source>
</evidence>
<keyword evidence="4" id="KW-1185">Reference proteome</keyword>
<dbReference type="SUPFAM" id="SSF101874">
    <property type="entry name" value="YceI-like"/>
    <property type="match status" value="1"/>
</dbReference>
<evidence type="ECO:0000256" key="1">
    <source>
        <dbReference type="ARBA" id="ARBA00008812"/>
    </source>
</evidence>
<gene>
    <name evidence="3" type="ORF">GCM10011410_01390</name>
</gene>
<feature type="domain" description="Lipid/polyisoprenoid-binding YceI-like" evidence="2">
    <location>
        <begin position="43"/>
        <end position="184"/>
    </location>
</feature>
<dbReference type="AlphaFoldDB" id="A0A916U061"/>
<reference evidence="3" key="1">
    <citation type="journal article" date="2014" name="Int. J. Syst. Evol. Microbiol.">
        <title>Complete genome sequence of Corynebacterium casei LMG S-19264T (=DSM 44701T), isolated from a smear-ripened cheese.</title>
        <authorList>
            <consortium name="US DOE Joint Genome Institute (JGI-PGF)"/>
            <person name="Walter F."/>
            <person name="Albersmeier A."/>
            <person name="Kalinowski J."/>
            <person name="Ruckert C."/>
        </authorList>
    </citation>
    <scope>NUCLEOTIDE SEQUENCE</scope>
    <source>
        <strain evidence="3">CGMCC 1.15478</strain>
    </source>
</reference>
<dbReference type="Gene3D" id="2.40.128.110">
    <property type="entry name" value="Lipid/polyisoprenoid-binding, YceI-like"/>
    <property type="match status" value="1"/>
</dbReference>
<proteinExistence type="inferred from homology"/>
<dbReference type="EMBL" id="BMJH01000001">
    <property type="protein sequence ID" value="GGC52793.1"/>
    <property type="molecule type" value="Genomic_DNA"/>
</dbReference>
<dbReference type="InterPro" id="IPR007372">
    <property type="entry name" value="Lipid/polyisoprenoid-bd_YceI"/>
</dbReference>
<organism evidence="3 4">
    <name type="scientific">Hoyosella rhizosphaerae</name>
    <dbReference type="NCBI Taxonomy" id="1755582"/>
    <lineage>
        <taxon>Bacteria</taxon>
        <taxon>Bacillati</taxon>
        <taxon>Actinomycetota</taxon>
        <taxon>Actinomycetes</taxon>
        <taxon>Mycobacteriales</taxon>
        <taxon>Hoyosellaceae</taxon>
        <taxon>Hoyosella</taxon>
    </lineage>
</organism>
<name>A0A916U061_9ACTN</name>
<comment type="caution">
    <text evidence="3">The sequence shown here is derived from an EMBL/GenBank/DDBJ whole genome shotgun (WGS) entry which is preliminary data.</text>
</comment>
<dbReference type="Proteomes" id="UP000641514">
    <property type="component" value="Unassembled WGS sequence"/>
</dbReference>
<comment type="similarity">
    <text evidence="1">Belongs to the UPF0312 family.</text>
</comment>
<dbReference type="Pfam" id="PF04264">
    <property type="entry name" value="YceI"/>
    <property type="match status" value="1"/>
</dbReference>
<protein>
    <recommendedName>
        <fullName evidence="2">Lipid/polyisoprenoid-binding YceI-like domain-containing protein</fullName>
    </recommendedName>
</protein>
<evidence type="ECO:0000259" key="2">
    <source>
        <dbReference type="Pfam" id="PF04264"/>
    </source>
</evidence>
<sequence>MLPAGKYALGPVHAGHQGDRLSVRTTRAGIGAKVGHDLVIDAAEWSATVTIEDTVTIGATGTVVSATIAVASLFVAEAHGGVKPMSKADRKSTEKNMRGVLKPAAFPSIDFTSTSVDVRDGILDVRGEVALLGLSRPVAMSGSVSETGVVQMKTVMTQSHWGIVPFSAFLGALRLADDVTVEVSGALTPISPE</sequence>
<dbReference type="RefSeq" id="WP_188669721.1">
    <property type="nucleotide sequence ID" value="NZ_BMJH01000001.1"/>
</dbReference>